<feature type="domain" description="AAA+ ATPase" evidence="2">
    <location>
        <begin position="246"/>
        <end position="388"/>
    </location>
</feature>
<evidence type="ECO:0000313" key="3">
    <source>
        <dbReference type="EMBL" id="MVS97908.1"/>
    </source>
</evidence>
<dbReference type="SUPFAM" id="SSF140990">
    <property type="entry name" value="FtsH protease domain-like"/>
    <property type="match status" value="1"/>
</dbReference>
<dbReference type="InterPro" id="IPR003593">
    <property type="entry name" value="AAA+_ATPase"/>
</dbReference>
<dbReference type="PANTHER" id="PTHR23076:SF97">
    <property type="entry name" value="ATP-DEPENDENT ZINC METALLOPROTEASE YME1L1"/>
    <property type="match status" value="1"/>
</dbReference>
<evidence type="ECO:0000256" key="1">
    <source>
        <dbReference type="SAM" id="MobiDB-lite"/>
    </source>
</evidence>
<dbReference type="GO" id="GO:0006508">
    <property type="term" value="P:proteolysis"/>
    <property type="evidence" value="ECO:0007669"/>
    <property type="project" value="InterPro"/>
</dbReference>
<dbReference type="Gene3D" id="3.40.50.300">
    <property type="entry name" value="P-loop containing nucleotide triphosphate hydrolases"/>
    <property type="match status" value="1"/>
</dbReference>
<gene>
    <name evidence="3" type="ORF">GO014_02535</name>
</gene>
<dbReference type="GO" id="GO:0004222">
    <property type="term" value="F:metalloendopeptidase activity"/>
    <property type="evidence" value="ECO:0007669"/>
    <property type="project" value="InterPro"/>
</dbReference>
<feature type="region of interest" description="Disordered" evidence="1">
    <location>
        <begin position="619"/>
        <end position="654"/>
    </location>
</feature>
<proteinExistence type="predicted"/>
<dbReference type="EMBL" id="WQRF01000001">
    <property type="protein sequence ID" value="MVS97908.1"/>
    <property type="molecule type" value="Genomic_DNA"/>
</dbReference>
<organism evidence="3 4">
    <name type="scientific">Devosia marina</name>
    <dbReference type="NCBI Taxonomy" id="2683198"/>
    <lineage>
        <taxon>Bacteria</taxon>
        <taxon>Pseudomonadati</taxon>
        <taxon>Pseudomonadota</taxon>
        <taxon>Alphaproteobacteria</taxon>
        <taxon>Hyphomicrobiales</taxon>
        <taxon>Devosiaceae</taxon>
        <taxon>Devosia</taxon>
    </lineage>
</organism>
<evidence type="ECO:0000259" key="2">
    <source>
        <dbReference type="SMART" id="SM00382"/>
    </source>
</evidence>
<protein>
    <submittedName>
        <fullName evidence="3">AAA family ATPase</fullName>
    </submittedName>
</protein>
<dbReference type="InterPro" id="IPR027417">
    <property type="entry name" value="P-loop_NTPase"/>
</dbReference>
<dbReference type="Gene3D" id="1.10.8.60">
    <property type="match status" value="1"/>
</dbReference>
<dbReference type="InterPro" id="IPR003959">
    <property type="entry name" value="ATPase_AAA_core"/>
</dbReference>
<dbReference type="InterPro" id="IPR037219">
    <property type="entry name" value="Peptidase_M41-like"/>
</dbReference>
<evidence type="ECO:0000313" key="4">
    <source>
        <dbReference type="Proteomes" id="UP000438106"/>
    </source>
</evidence>
<dbReference type="CDD" id="cd19481">
    <property type="entry name" value="RecA-like_protease"/>
    <property type="match status" value="1"/>
</dbReference>
<feature type="compositionally biased region" description="Basic and acidic residues" evidence="1">
    <location>
        <begin position="619"/>
        <end position="638"/>
    </location>
</feature>
<dbReference type="InterPro" id="IPR000642">
    <property type="entry name" value="Peptidase_M41"/>
</dbReference>
<dbReference type="Proteomes" id="UP000438106">
    <property type="component" value="Unassembled WGS sequence"/>
</dbReference>
<dbReference type="GO" id="GO:0005524">
    <property type="term" value="F:ATP binding"/>
    <property type="evidence" value="ECO:0007669"/>
    <property type="project" value="InterPro"/>
</dbReference>
<dbReference type="PANTHER" id="PTHR23076">
    <property type="entry name" value="METALLOPROTEASE M41 FTSH"/>
    <property type="match status" value="1"/>
</dbReference>
<reference evidence="3 4" key="1">
    <citation type="submission" date="2019-12" db="EMBL/GenBank/DDBJ databases">
        <title>Devosia maris sp. nov., isolated from the deep seawater.</title>
        <authorList>
            <person name="Liu Y."/>
        </authorList>
    </citation>
    <scope>NUCLEOTIDE SEQUENCE [LARGE SCALE GENOMIC DNA]</scope>
    <source>
        <strain evidence="3 4">L53-10-65</strain>
    </source>
</reference>
<keyword evidence="4" id="KW-1185">Reference proteome</keyword>
<dbReference type="GO" id="GO:0004176">
    <property type="term" value="F:ATP-dependent peptidase activity"/>
    <property type="evidence" value="ECO:0007669"/>
    <property type="project" value="InterPro"/>
</dbReference>
<dbReference type="Pfam" id="PF00004">
    <property type="entry name" value="AAA"/>
    <property type="match status" value="1"/>
</dbReference>
<dbReference type="SMART" id="SM00382">
    <property type="entry name" value="AAA"/>
    <property type="match status" value="1"/>
</dbReference>
<dbReference type="GO" id="GO:0030163">
    <property type="term" value="P:protein catabolic process"/>
    <property type="evidence" value="ECO:0007669"/>
    <property type="project" value="TreeGrafter"/>
</dbReference>
<comment type="caution">
    <text evidence="3">The sequence shown here is derived from an EMBL/GenBank/DDBJ whole genome shotgun (WGS) entry which is preliminary data.</text>
</comment>
<dbReference type="SUPFAM" id="SSF52540">
    <property type="entry name" value="P-loop containing nucleoside triphosphate hydrolases"/>
    <property type="match status" value="1"/>
</dbReference>
<accession>A0A7X3FNN3</accession>
<dbReference type="GO" id="GO:0016887">
    <property type="term" value="F:ATP hydrolysis activity"/>
    <property type="evidence" value="ECO:0007669"/>
    <property type="project" value="InterPro"/>
</dbReference>
<dbReference type="Gene3D" id="1.20.58.760">
    <property type="entry name" value="Peptidase M41"/>
    <property type="match status" value="1"/>
</dbReference>
<dbReference type="Pfam" id="PF01434">
    <property type="entry name" value="Peptidase_M41"/>
    <property type="match status" value="1"/>
</dbReference>
<dbReference type="AlphaFoldDB" id="A0A7X3FNN3"/>
<sequence>MSNLANMTLVLDDDEFDTAEAADAAEAKPMRPDRALVRALLSGRTAPIRKALRSDVAQVIQIIAPTPAWARAISKEIQRSHPEVKTLSLTETKKDRNDWVVPQVLSQLISGVHSVFCTTNAPEILPAEIEGTTDLRLDLPEIDAAVVKRAIRDFCGQRPVGLGDEDVEHLDFFDLVMAMRPGSSARDCVRRIKALAEKQRRARIVMHRTIGSRVEDLPLPMPVRSWAMTCLDELNLVAEGSLPASQLRFAVLEGAPGTGKTLLAEALARSAGWRTVSATMGDWFNRSDGHLGGVSKAIVRFFDTLLEDDKTIGFIDEIDGLPDRASLDARDRQWWTPVVNLFLKQIDRIRTSGRPIMLIGATNYYSRLDAAMVRPGRLEQRVHIPVPQTEDELRAIFAHYLAPDIPASELEPVARLALGATPALIEAWVKQARGLARHDQRVLTVEDVIDVIAPPDDRAPNEIRAVAIHEAGHAFVATRLGIGVRHVSIIARGASGGFTQTVPPGGILSRQHLEDHVTIMMAGRAADLILGDMGAHSGAAIDIEMATSLLTRGYCEWGLYESLGHLDPNSEAAFDFADRAIKRLLNRAIKLITQNRSQVLALATELQTRRFLKGHEIKPILDHHADDPAPTKTAERPSTRRGRKAEANAQVAPK</sequence>
<dbReference type="RefSeq" id="WP_157288999.1">
    <property type="nucleotide sequence ID" value="NZ_WQRF01000001.1"/>
</dbReference>
<dbReference type="GO" id="GO:0005886">
    <property type="term" value="C:plasma membrane"/>
    <property type="evidence" value="ECO:0007669"/>
    <property type="project" value="TreeGrafter"/>
</dbReference>
<name>A0A7X3FNN3_9HYPH</name>